<dbReference type="EnsemblPlants" id="AET3Gv21183300.3">
    <property type="protein sequence ID" value="AET3Gv21183300.3"/>
    <property type="gene ID" value="AET3Gv21183300"/>
</dbReference>
<organism evidence="3 4">
    <name type="scientific">Aegilops tauschii subsp. strangulata</name>
    <name type="common">Goatgrass</name>
    <dbReference type="NCBI Taxonomy" id="200361"/>
    <lineage>
        <taxon>Eukaryota</taxon>
        <taxon>Viridiplantae</taxon>
        <taxon>Streptophyta</taxon>
        <taxon>Embryophyta</taxon>
        <taxon>Tracheophyta</taxon>
        <taxon>Spermatophyta</taxon>
        <taxon>Magnoliopsida</taxon>
        <taxon>Liliopsida</taxon>
        <taxon>Poales</taxon>
        <taxon>Poaceae</taxon>
        <taxon>BOP clade</taxon>
        <taxon>Pooideae</taxon>
        <taxon>Triticodae</taxon>
        <taxon>Triticeae</taxon>
        <taxon>Triticinae</taxon>
        <taxon>Aegilops</taxon>
    </lineage>
</organism>
<reference evidence="3" key="3">
    <citation type="journal article" date="2017" name="Nature">
        <title>Genome sequence of the progenitor of the wheat D genome Aegilops tauschii.</title>
        <authorList>
            <person name="Luo M.C."/>
            <person name="Gu Y.Q."/>
            <person name="Puiu D."/>
            <person name="Wang H."/>
            <person name="Twardziok S.O."/>
            <person name="Deal K.R."/>
            <person name="Huo N."/>
            <person name="Zhu T."/>
            <person name="Wang L."/>
            <person name="Wang Y."/>
            <person name="McGuire P.E."/>
            <person name="Liu S."/>
            <person name="Long H."/>
            <person name="Ramasamy R.K."/>
            <person name="Rodriguez J.C."/>
            <person name="Van S.L."/>
            <person name="Yuan L."/>
            <person name="Wang Z."/>
            <person name="Xia Z."/>
            <person name="Xiao L."/>
            <person name="Anderson O.D."/>
            <person name="Ouyang S."/>
            <person name="Liang Y."/>
            <person name="Zimin A.V."/>
            <person name="Pertea G."/>
            <person name="Qi P."/>
            <person name="Bennetzen J.L."/>
            <person name="Dai X."/>
            <person name="Dawson M.W."/>
            <person name="Muller H.G."/>
            <person name="Kugler K."/>
            <person name="Rivarola-Duarte L."/>
            <person name="Spannagl M."/>
            <person name="Mayer K.F.X."/>
            <person name="Lu F.H."/>
            <person name="Bevan M.W."/>
            <person name="Leroy P."/>
            <person name="Li P."/>
            <person name="You F.M."/>
            <person name="Sun Q."/>
            <person name="Liu Z."/>
            <person name="Lyons E."/>
            <person name="Wicker T."/>
            <person name="Salzberg S.L."/>
            <person name="Devos K.M."/>
            <person name="Dvorak J."/>
        </authorList>
    </citation>
    <scope>NUCLEOTIDE SEQUENCE [LARGE SCALE GENOMIC DNA]</scope>
    <source>
        <strain evidence="3">cv. AL8/78</strain>
    </source>
</reference>
<evidence type="ECO:0000313" key="3">
    <source>
        <dbReference type="EnsemblPlants" id="AET3Gv21183300.3"/>
    </source>
</evidence>
<keyword evidence="4" id="KW-1185">Reference proteome</keyword>
<reference evidence="4" key="1">
    <citation type="journal article" date="2014" name="Science">
        <title>Ancient hybridizations among the ancestral genomes of bread wheat.</title>
        <authorList>
            <consortium name="International Wheat Genome Sequencing Consortium,"/>
            <person name="Marcussen T."/>
            <person name="Sandve S.R."/>
            <person name="Heier L."/>
            <person name="Spannagl M."/>
            <person name="Pfeifer M."/>
            <person name="Jakobsen K.S."/>
            <person name="Wulff B.B."/>
            <person name="Steuernagel B."/>
            <person name="Mayer K.F."/>
            <person name="Olsen O.A."/>
        </authorList>
    </citation>
    <scope>NUCLEOTIDE SEQUENCE [LARGE SCALE GENOMIC DNA]</scope>
    <source>
        <strain evidence="4">cv. AL8/78</strain>
    </source>
</reference>
<reference evidence="4" key="2">
    <citation type="journal article" date="2017" name="Nat. Plants">
        <title>The Aegilops tauschii genome reveals multiple impacts of transposons.</title>
        <authorList>
            <person name="Zhao G."/>
            <person name="Zou C."/>
            <person name="Li K."/>
            <person name="Wang K."/>
            <person name="Li T."/>
            <person name="Gao L."/>
            <person name="Zhang X."/>
            <person name="Wang H."/>
            <person name="Yang Z."/>
            <person name="Liu X."/>
            <person name="Jiang W."/>
            <person name="Mao L."/>
            <person name="Kong X."/>
            <person name="Jiao Y."/>
            <person name="Jia J."/>
        </authorList>
    </citation>
    <scope>NUCLEOTIDE SEQUENCE [LARGE SCALE GENOMIC DNA]</scope>
    <source>
        <strain evidence="4">cv. AL8/78</strain>
    </source>
</reference>
<feature type="compositionally biased region" description="Low complexity" evidence="1">
    <location>
        <begin position="29"/>
        <end position="43"/>
    </location>
</feature>
<keyword evidence="2" id="KW-1133">Transmembrane helix</keyword>
<feature type="compositionally biased region" description="Basic residues" evidence="1">
    <location>
        <begin position="44"/>
        <end position="60"/>
    </location>
</feature>
<proteinExistence type="predicted"/>
<feature type="compositionally biased region" description="Basic residues" evidence="1">
    <location>
        <begin position="13"/>
        <end position="28"/>
    </location>
</feature>
<feature type="transmembrane region" description="Helical" evidence="2">
    <location>
        <begin position="238"/>
        <end position="260"/>
    </location>
</feature>
<reference evidence="3" key="5">
    <citation type="journal article" date="2021" name="G3 (Bethesda)">
        <title>Aegilops tauschii genome assembly Aet v5.0 features greater sequence contiguity and improved annotation.</title>
        <authorList>
            <person name="Wang L."/>
            <person name="Zhu T."/>
            <person name="Rodriguez J.C."/>
            <person name="Deal K.R."/>
            <person name="Dubcovsky J."/>
            <person name="McGuire P.E."/>
            <person name="Lux T."/>
            <person name="Spannagl M."/>
            <person name="Mayer K.F.X."/>
            <person name="Baldrich P."/>
            <person name="Meyers B.C."/>
            <person name="Huo N."/>
            <person name="Gu Y.Q."/>
            <person name="Zhou H."/>
            <person name="Devos K.M."/>
            <person name="Bennetzen J.L."/>
            <person name="Unver T."/>
            <person name="Budak H."/>
            <person name="Gulick P.J."/>
            <person name="Galiba G."/>
            <person name="Kalapos B."/>
            <person name="Nelson D.R."/>
            <person name="Li P."/>
            <person name="You F.M."/>
            <person name="Luo M.C."/>
            <person name="Dvorak J."/>
        </authorList>
    </citation>
    <scope>NUCLEOTIDE SEQUENCE [LARGE SCALE GENOMIC DNA]</scope>
    <source>
        <strain evidence="3">cv. AL8/78</strain>
    </source>
</reference>
<feature type="compositionally biased region" description="Basic residues" evidence="1">
    <location>
        <begin position="69"/>
        <end position="79"/>
    </location>
</feature>
<evidence type="ECO:0000256" key="2">
    <source>
        <dbReference type="SAM" id="Phobius"/>
    </source>
</evidence>
<evidence type="ECO:0000313" key="4">
    <source>
        <dbReference type="Proteomes" id="UP000015105"/>
    </source>
</evidence>
<dbReference type="Gramene" id="AET3Gv21183300.3">
    <property type="protein sequence ID" value="AET3Gv21183300.3"/>
    <property type="gene ID" value="AET3Gv21183300"/>
</dbReference>
<reference evidence="3" key="4">
    <citation type="submission" date="2019-03" db="UniProtKB">
        <authorList>
            <consortium name="EnsemblPlants"/>
        </authorList>
    </citation>
    <scope>IDENTIFICATION</scope>
</reference>
<protein>
    <submittedName>
        <fullName evidence="3">Uncharacterized protein</fullName>
    </submittedName>
</protein>
<feature type="region of interest" description="Disordered" evidence="1">
    <location>
        <begin position="144"/>
        <end position="163"/>
    </location>
</feature>
<name>A0A453GSK8_AEGTS</name>
<evidence type="ECO:0000256" key="1">
    <source>
        <dbReference type="SAM" id="MobiDB-lite"/>
    </source>
</evidence>
<feature type="compositionally biased region" description="Low complexity" evidence="1">
    <location>
        <begin position="154"/>
        <end position="163"/>
    </location>
</feature>
<keyword evidence="2" id="KW-0812">Transmembrane</keyword>
<keyword evidence="2" id="KW-0472">Membrane</keyword>
<dbReference type="AlphaFoldDB" id="A0A453GSK8"/>
<feature type="compositionally biased region" description="Basic and acidic residues" evidence="1">
    <location>
        <begin position="89"/>
        <end position="108"/>
    </location>
</feature>
<accession>A0A453GSK8</accession>
<feature type="region of interest" description="Disordered" evidence="1">
    <location>
        <begin position="1"/>
        <end position="116"/>
    </location>
</feature>
<sequence length="268" mass="29994">MRLRRLPPGSARPHLRPRPLAPHHRRPLRPAVEPQPAALAPLAHPRRRGGQGGGRRRGRRPAPQPLPRLPRRARRHHSRVAGVRQGGRHGAERAAVRVQARRGERRLQADPGVASGVQQFPVRRPAHRGQVLAGAERLSLRRQCPTQHPHREASGSPCSSSRTRSVAGRYISCRRHPSSLSGRHHPAFSSVVRLLRQRRSQDGDNRSELQETEVCQPKEAVGRTTMGWSSTMMNGRPVGIAISYVLFCNVQSVFCFFNLMKSMVFSLK</sequence>
<dbReference type="Proteomes" id="UP000015105">
    <property type="component" value="Chromosome 3D"/>
</dbReference>